<reference evidence="2" key="1">
    <citation type="journal article" date="2011" name="PLoS Genet.">
        <title>Genomic analysis of the necrotrophic fungal pathogens Sclerotinia sclerotiorum and Botrytis cinerea.</title>
        <authorList>
            <person name="Amselem J."/>
            <person name="Cuomo C.A."/>
            <person name="van Kan J.A."/>
            <person name="Viaud M."/>
            <person name="Benito E.P."/>
            <person name="Couloux A."/>
            <person name="Coutinho P.M."/>
            <person name="de Vries R.P."/>
            <person name="Dyer P.S."/>
            <person name="Fillinger S."/>
            <person name="Fournier E."/>
            <person name="Gout L."/>
            <person name="Hahn M."/>
            <person name="Kohn L."/>
            <person name="Lapalu N."/>
            <person name="Plummer K.M."/>
            <person name="Pradier J.M."/>
            <person name="Quevillon E."/>
            <person name="Sharon A."/>
            <person name="Simon A."/>
            <person name="ten Have A."/>
            <person name="Tudzynski B."/>
            <person name="Tudzynski P."/>
            <person name="Wincker P."/>
            <person name="Andrew M."/>
            <person name="Anthouard V."/>
            <person name="Beever R.E."/>
            <person name="Beffa R."/>
            <person name="Benoit I."/>
            <person name="Bouzid O."/>
            <person name="Brault B."/>
            <person name="Chen Z."/>
            <person name="Choquer M."/>
            <person name="Collemare J."/>
            <person name="Cotton P."/>
            <person name="Danchin E.G."/>
            <person name="Da Silva C."/>
            <person name="Gautier A."/>
            <person name="Giraud C."/>
            <person name="Giraud T."/>
            <person name="Gonzalez C."/>
            <person name="Grossetete S."/>
            <person name="Guldener U."/>
            <person name="Henrissat B."/>
            <person name="Howlett B.J."/>
            <person name="Kodira C."/>
            <person name="Kretschmer M."/>
            <person name="Lappartient A."/>
            <person name="Leroch M."/>
            <person name="Levis C."/>
            <person name="Mauceli E."/>
            <person name="Neuveglise C."/>
            <person name="Oeser B."/>
            <person name="Pearson M."/>
            <person name="Poulain J."/>
            <person name="Poussereau N."/>
            <person name="Quesneville H."/>
            <person name="Rascle C."/>
            <person name="Schumacher J."/>
            <person name="Segurens B."/>
            <person name="Sexton A."/>
            <person name="Silva E."/>
            <person name="Sirven C."/>
            <person name="Soanes D.M."/>
            <person name="Talbot N.J."/>
            <person name="Templeton M."/>
            <person name="Yandava C."/>
            <person name="Yarden O."/>
            <person name="Zeng Q."/>
            <person name="Rollins J.A."/>
            <person name="Lebrun M.H."/>
            <person name="Dickman M."/>
        </authorList>
    </citation>
    <scope>NUCLEOTIDE SEQUENCE [LARGE SCALE GENOMIC DNA]</scope>
    <source>
        <strain evidence="2">ATCC 18683 / 1980 / Ss-1</strain>
    </source>
</reference>
<gene>
    <name evidence="1" type="ORF">SS1G_11215</name>
</gene>
<evidence type="ECO:0000313" key="1">
    <source>
        <dbReference type="EMBL" id="EDN95338.1"/>
    </source>
</evidence>
<organism evidence="1 2">
    <name type="scientific">Sclerotinia sclerotiorum (strain ATCC 18683 / 1980 / Ss-1)</name>
    <name type="common">White mold</name>
    <name type="synonym">Whetzelinia sclerotiorum</name>
    <dbReference type="NCBI Taxonomy" id="665079"/>
    <lineage>
        <taxon>Eukaryota</taxon>
        <taxon>Fungi</taxon>
        <taxon>Dikarya</taxon>
        <taxon>Ascomycota</taxon>
        <taxon>Pezizomycotina</taxon>
        <taxon>Leotiomycetes</taxon>
        <taxon>Helotiales</taxon>
        <taxon>Sclerotiniaceae</taxon>
        <taxon>Sclerotinia</taxon>
    </lineage>
</organism>
<dbReference type="HOGENOM" id="CLU_3335878_0_0_1"/>
<dbReference type="KEGG" id="ssl:SS1G_11215"/>
<keyword evidence="2" id="KW-1185">Reference proteome</keyword>
<protein>
    <submittedName>
        <fullName evidence="1">Uncharacterized protein</fullName>
    </submittedName>
</protein>
<dbReference type="GeneID" id="5484157"/>
<accession>A7F0U6</accession>
<evidence type="ECO:0000313" key="2">
    <source>
        <dbReference type="Proteomes" id="UP000001312"/>
    </source>
</evidence>
<dbReference type="Proteomes" id="UP000001312">
    <property type="component" value="Unassembled WGS sequence"/>
</dbReference>
<dbReference type="EMBL" id="CH476637">
    <property type="protein sequence ID" value="EDN95338.1"/>
    <property type="molecule type" value="Genomic_DNA"/>
</dbReference>
<sequence>MIVTRQNESYQSWEKYIQDFGKGHWPINPQPLPKLAII</sequence>
<dbReference type="RefSeq" id="XP_001587973.1">
    <property type="nucleotide sequence ID" value="XM_001587923.1"/>
</dbReference>
<dbReference type="AlphaFoldDB" id="A7F0U6"/>
<name>A7F0U6_SCLS1</name>
<proteinExistence type="predicted"/>
<dbReference type="InParanoid" id="A7F0U6"/>